<comment type="caution">
    <text evidence="2">The sequence shown here is derived from an EMBL/GenBank/DDBJ whole genome shotgun (WGS) entry which is preliminary data.</text>
</comment>
<feature type="domain" description="DUF3427" evidence="1">
    <location>
        <begin position="102"/>
        <end position="256"/>
    </location>
</feature>
<dbReference type="Proteomes" id="UP000789719">
    <property type="component" value="Unassembled WGS sequence"/>
</dbReference>
<reference evidence="2 3" key="1">
    <citation type="submission" date="2021-11" db="EMBL/GenBank/DDBJ databases">
        <authorList>
            <person name="Depoorter E."/>
        </authorList>
    </citation>
    <scope>NUCLEOTIDE SEQUENCE [LARGE SCALE GENOMIC DNA]</scope>
    <source>
        <strain evidence="2 3">LMG 24286</strain>
    </source>
</reference>
<name>A0ABM8Z9G3_9LACO</name>
<evidence type="ECO:0000313" key="3">
    <source>
        <dbReference type="Proteomes" id="UP000789719"/>
    </source>
</evidence>
<dbReference type="RefSeq" id="WP_230098052.1">
    <property type="nucleotide sequence ID" value="NZ_CAKKNT010000003.1"/>
</dbReference>
<gene>
    <name evidence="2" type="ORF">WGH24286_00359</name>
</gene>
<evidence type="ECO:0000259" key="1">
    <source>
        <dbReference type="Pfam" id="PF11907"/>
    </source>
</evidence>
<dbReference type="EMBL" id="CAKKNT010000003">
    <property type="protein sequence ID" value="CAH0417943.1"/>
    <property type="molecule type" value="Genomic_DNA"/>
</dbReference>
<proteinExistence type="predicted"/>
<protein>
    <recommendedName>
        <fullName evidence="1">DUF3427 domain-containing protein</fullName>
    </recommendedName>
</protein>
<dbReference type="Pfam" id="PF11907">
    <property type="entry name" value="DUF3427"/>
    <property type="match status" value="1"/>
</dbReference>
<keyword evidence="3" id="KW-1185">Reference proteome</keyword>
<evidence type="ECO:0000313" key="2">
    <source>
        <dbReference type="EMBL" id="CAH0417943.1"/>
    </source>
</evidence>
<dbReference type="InterPro" id="IPR021835">
    <property type="entry name" value="DUF3427"/>
</dbReference>
<accession>A0ABM8Z9G3</accession>
<sequence>MLLTHDAVTDEQLIAAFEQHGYFYDEETLGSIEDLLSLKYVGMAVSTRPNSWSFVNRIGKQWQLGAKVATMLAHAEEMATVLAEVRAAKDEILKDNDVSVRLELGKTYYASDIVQAFNWRRRPNFAGRKRDWETRYDDRYCVLLVNPATQASNYDDPFKPHFTSVDTLVWYGTRNSTFNEQKRVALDSMREFGKLQVFLKEPIPDENDRRMYQYLGSGKLVQDSTLHLENIETGEEGKIAKYVIKIDHTTVPNTLFPPIDITAAEARLEAVNAQMAALRKTTMQLMRD</sequence>
<organism evidence="2 3">
    <name type="scientific">Periweissella ghanensis</name>
    <dbReference type="NCBI Taxonomy" id="467997"/>
    <lineage>
        <taxon>Bacteria</taxon>
        <taxon>Bacillati</taxon>
        <taxon>Bacillota</taxon>
        <taxon>Bacilli</taxon>
        <taxon>Lactobacillales</taxon>
        <taxon>Lactobacillaceae</taxon>
        <taxon>Periweissella</taxon>
    </lineage>
</organism>